<evidence type="ECO:0000256" key="1">
    <source>
        <dbReference type="SAM" id="SignalP"/>
    </source>
</evidence>
<protein>
    <submittedName>
        <fullName evidence="2">Uncharacterized protein</fullName>
    </submittedName>
</protein>
<keyword evidence="1" id="KW-0732">Signal</keyword>
<keyword evidence="3" id="KW-1185">Reference proteome</keyword>
<feature type="signal peptide" evidence="1">
    <location>
        <begin position="1"/>
        <end position="26"/>
    </location>
</feature>
<gene>
    <name evidence="2" type="ORF">HT585_00810</name>
</gene>
<accession>A0A7Y6Q1K0</accession>
<sequence>MISRRPALALSILSVALGLFTMPALAQNYTDLPGVRPMDPLNDNGDKVVCEQTLVDRDYPFESSARGGPRYDTIYNCRRGDGPVFQGSDLPPSLYRQKRGLGY</sequence>
<organism evidence="2 3">
    <name type="scientific">Ensifer oleiphilus</name>
    <dbReference type="NCBI Taxonomy" id="2742698"/>
    <lineage>
        <taxon>Bacteria</taxon>
        <taxon>Pseudomonadati</taxon>
        <taxon>Pseudomonadota</taxon>
        <taxon>Alphaproteobacteria</taxon>
        <taxon>Hyphomicrobiales</taxon>
        <taxon>Rhizobiaceae</taxon>
        <taxon>Sinorhizobium/Ensifer group</taxon>
        <taxon>Ensifer</taxon>
    </lineage>
</organism>
<evidence type="ECO:0000313" key="3">
    <source>
        <dbReference type="Proteomes" id="UP000520198"/>
    </source>
</evidence>
<evidence type="ECO:0000313" key="2">
    <source>
        <dbReference type="EMBL" id="NVD37377.1"/>
    </source>
</evidence>
<feature type="chain" id="PRO_5031482429" evidence="1">
    <location>
        <begin position="27"/>
        <end position="103"/>
    </location>
</feature>
<comment type="caution">
    <text evidence="2">The sequence shown here is derived from an EMBL/GenBank/DDBJ whole genome shotgun (WGS) entry which is preliminary data.</text>
</comment>
<dbReference type="EMBL" id="JABWDU010000001">
    <property type="protein sequence ID" value="NVD37377.1"/>
    <property type="molecule type" value="Genomic_DNA"/>
</dbReference>
<reference evidence="2 3" key="1">
    <citation type="submission" date="2020-06" db="EMBL/GenBank/DDBJ databases">
        <authorList>
            <person name="Grouzdev D.S."/>
        </authorList>
    </citation>
    <scope>NUCLEOTIDE SEQUENCE [LARGE SCALE GENOMIC DNA]</scope>
    <source>
        <strain evidence="2 3">HO-A22</strain>
    </source>
</reference>
<dbReference type="AlphaFoldDB" id="A0A7Y6Q1K0"/>
<dbReference type="Proteomes" id="UP000520198">
    <property type="component" value="Unassembled WGS sequence"/>
</dbReference>
<proteinExistence type="predicted"/>
<dbReference type="RefSeq" id="WP_176351192.1">
    <property type="nucleotide sequence ID" value="NZ_JABWDU010000001.1"/>
</dbReference>
<name>A0A7Y6Q1K0_9HYPH</name>